<evidence type="ECO:0000256" key="1">
    <source>
        <dbReference type="SAM" id="MobiDB-lite"/>
    </source>
</evidence>
<organism evidence="2">
    <name type="scientific">Kwoniella bestiolae CBS 10118</name>
    <dbReference type="NCBI Taxonomy" id="1296100"/>
    <lineage>
        <taxon>Eukaryota</taxon>
        <taxon>Fungi</taxon>
        <taxon>Dikarya</taxon>
        <taxon>Basidiomycota</taxon>
        <taxon>Agaricomycotina</taxon>
        <taxon>Tremellomycetes</taxon>
        <taxon>Tremellales</taxon>
        <taxon>Cryptococcaceae</taxon>
        <taxon>Kwoniella</taxon>
    </lineage>
</organism>
<dbReference type="KEGG" id="kbi:30210415"/>
<feature type="compositionally biased region" description="Basic and acidic residues" evidence="1">
    <location>
        <begin position="7"/>
        <end position="27"/>
    </location>
</feature>
<keyword evidence="4" id="KW-1185">Reference proteome</keyword>
<evidence type="ECO:0000313" key="3">
    <source>
        <dbReference type="EMBL" id="WVW84686.1"/>
    </source>
</evidence>
<accession>A0A1B9G0L0</accession>
<sequence>MSETDGEEKQAKGKETAREKMKEKDVRAASFHNRQNVYRFVGSLLRASKKVHRPPPASSSSTSDPIPLSGPLASPSTVPRSTIPSSRLKGHAPRLIHVGGNAHLRDSISAGEYASRQRELFRLKQALRNNSSPYIPLVAATPQGIRRDSNGEIIWCAQPATHPTSCCCCVTGVREAVGCDPATYAPFLLTSSTAEAGAGARGDSNGEIIWCDYPNTHPSSCCCSIRRSEENGAGGLDLNQVDWGAVYNLMEGFMKDGGNGTGGTGGEAEYCECHGHPVDLASDFFLRRRDGWWRMWIWW</sequence>
<dbReference type="GeneID" id="30210415"/>
<proteinExistence type="predicted"/>
<reference evidence="2" key="3">
    <citation type="submission" date="2014-01" db="EMBL/GenBank/DDBJ databases">
        <title>Evolution of pathogenesis and genome organization in the Tremellales.</title>
        <authorList>
            <person name="Cuomo C."/>
            <person name="Litvintseva A."/>
            <person name="Heitman J."/>
            <person name="Chen Y."/>
            <person name="Sun S."/>
            <person name="Springer D."/>
            <person name="Dromer F."/>
            <person name="Young S."/>
            <person name="Zeng Q."/>
            <person name="Chapman S."/>
            <person name="Gujja S."/>
            <person name="Saif S."/>
            <person name="Birren B."/>
        </authorList>
    </citation>
    <scope>NUCLEOTIDE SEQUENCE</scope>
    <source>
        <strain evidence="2">CBS 10118</strain>
    </source>
</reference>
<feature type="compositionally biased region" description="Polar residues" evidence="1">
    <location>
        <begin position="74"/>
        <end position="85"/>
    </location>
</feature>
<protein>
    <submittedName>
        <fullName evidence="2">Uncharacterized protein</fullName>
    </submittedName>
</protein>
<feature type="region of interest" description="Disordered" evidence="1">
    <location>
        <begin position="48"/>
        <end position="93"/>
    </location>
</feature>
<reference evidence="2" key="1">
    <citation type="submission" date="2013-07" db="EMBL/GenBank/DDBJ databases">
        <title>The Genome Sequence of Cryptococcus bestiolae CBS10118.</title>
        <authorList>
            <consortium name="The Broad Institute Genome Sequencing Platform"/>
            <person name="Cuomo C."/>
            <person name="Litvintseva A."/>
            <person name="Chen Y."/>
            <person name="Heitman J."/>
            <person name="Sun S."/>
            <person name="Springer D."/>
            <person name="Dromer F."/>
            <person name="Young S.K."/>
            <person name="Zeng Q."/>
            <person name="Gargeya S."/>
            <person name="Fitzgerald M."/>
            <person name="Abouelleil A."/>
            <person name="Alvarado L."/>
            <person name="Berlin A.M."/>
            <person name="Chapman S.B."/>
            <person name="Dewar J."/>
            <person name="Goldberg J."/>
            <person name="Griggs A."/>
            <person name="Gujja S."/>
            <person name="Hansen M."/>
            <person name="Howarth C."/>
            <person name="Imamovic A."/>
            <person name="Larimer J."/>
            <person name="McCowan C."/>
            <person name="Murphy C."/>
            <person name="Pearson M."/>
            <person name="Priest M."/>
            <person name="Roberts A."/>
            <person name="Saif S."/>
            <person name="Shea T."/>
            <person name="Sykes S."/>
            <person name="Wortman J."/>
            <person name="Nusbaum C."/>
            <person name="Birren B."/>
        </authorList>
    </citation>
    <scope>NUCLEOTIDE SEQUENCE [LARGE SCALE GENOMIC DNA]</scope>
    <source>
        <strain evidence="2">CBS 10118</strain>
    </source>
</reference>
<dbReference type="OrthoDB" id="10618517at2759"/>
<feature type="compositionally biased region" description="Low complexity" evidence="1">
    <location>
        <begin position="58"/>
        <end position="69"/>
    </location>
</feature>
<dbReference type="AlphaFoldDB" id="A0A1B9G0L0"/>
<reference evidence="3" key="4">
    <citation type="submission" date="2024-02" db="EMBL/GenBank/DDBJ databases">
        <title>Comparative genomics of Cryptococcus and Kwoniella reveals pathogenesis evolution and contrasting modes of karyotype evolution via chromosome fusion or intercentromeric recombination.</title>
        <authorList>
            <person name="Coelho M.A."/>
            <person name="David-Palma M."/>
            <person name="Shea T."/>
            <person name="Bowers K."/>
            <person name="McGinley-Smith S."/>
            <person name="Mohammad A.W."/>
            <person name="Gnirke A."/>
            <person name="Yurkov A.M."/>
            <person name="Nowrousian M."/>
            <person name="Sun S."/>
            <person name="Cuomo C.A."/>
            <person name="Heitman J."/>
        </authorList>
    </citation>
    <scope>NUCLEOTIDE SEQUENCE</scope>
    <source>
        <strain evidence="3">CBS 10118</strain>
    </source>
</reference>
<dbReference type="EMBL" id="KI894022">
    <property type="protein sequence ID" value="OCF24555.1"/>
    <property type="molecule type" value="Genomic_DNA"/>
</dbReference>
<reference evidence="3" key="2">
    <citation type="submission" date="2013-07" db="EMBL/GenBank/DDBJ databases">
        <authorList>
            <consortium name="The Broad Institute Genome Sequencing Platform"/>
            <person name="Cuomo C."/>
            <person name="Litvintseva A."/>
            <person name="Chen Y."/>
            <person name="Heitman J."/>
            <person name="Sun S."/>
            <person name="Springer D."/>
            <person name="Dromer F."/>
            <person name="Young S.K."/>
            <person name="Zeng Q."/>
            <person name="Gargeya S."/>
            <person name="Fitzgerald M."/>
            <person name="Abouelleil A."/>
            <person name="Alvarado L."/>
            <person name="Berlin A.M."/>
            <person name="Chapman S.B."/>
            <person name="Dewar J."/>
            <person name="Goldberg J."/>
            <person name="Griggs A."/>
            <person name="Gujja S."/>
            <person name="Hansen M."/>
            <person name="Howarth C."/>
            <person name="Imamovic A."/>
            <person name="Larimer J."/>
            <person name="McCowan C."/>
            <person name="Murphy C."/>
            <person name="Pearson M."/>
            <person name="Priest M."/>
            <person name="Roberts A."/>
            <person name="Saif S."/>
            <person name="Shea T."/>
            <person name="Sykes S."/>
            <person name="Wortman J."/>
            <person name="Nusbaum C."/>
            <person name="Birren B."/>
        </authorList>
    </citation>
    <scope>NUCLEOTIDE SEQUENCE</scope>
    <source>
        <strain evidence="3">CBS 10118</strain>
    </source>
</reference>
<evidence type="ECO:0000313" key="4">
    <source>
        <dbReference type="Proteomes" id="UP000092730"/>
    </source>
</evidence>
<dbReference type="RefSeq" id="XP_019045625.1">
    <property type="nucleotide sequence ID" value="XM_019192628.1"/>
</dbReference>
<dbReference type="EMBL" id="CP144545">
    <property type="protein sequence ID" value="WVW84686.1"/>
    <property type="molecule type" value="Genomic_DNA"/>
</dbReference>
<dbReference type="VEuPathDB" id="FungiDB:I302_06016"/>
<evidence type="ECO:0000313" key="2">
    <source>
        <dbReference type="EMBL" id="OCF24555.1"/>
    </source>
</evidence>
<gene>
    <name evidence="2" type="ORF">I302_06016</name>
    <name evidence="3" type="ORF">I302_106720</name>
</gene>
<feature type="region of interest" description="Disordered" evidence="1">
    <location>
        <begin position="1"/>
        <end position="32"/>
    </location>
</feature>
<dbReference type="Proteomes" id="UP000092730">
    <property type="component" value="Chromosome 5"/>
</dbReference>
<name>A0A1B9G0L0_9TREE</name>